<dbReference type="AlphaFoldDB" id="Q32060"/>
<dbReference type="EMBL" id="U40346">
    <property type="protein sequence ID" value="AAA91172.1"/>
    <property type="molecule type" value="Genomic_DNA"/>
</dbReference>
<keyword evidence="2" id="KW-0934">Plastid</keyword>
<keyword evidence="2" id="KW-0150">Chloroplast</keyword>
<feature type="compositionally biased region" description="Basic and acidic residues" evidence="1">
    <location>
        <begin position="1"/>
        <end position="17"/>
    </location>
</feature>
<protein>
    <submittedName>
        <fullName evidence="2">ORF50</fullName>
    </submittedName>
</protein>
<name>Q32060_CHLRE</name>
<evidence type="ECO:0000313" key="2">
    <source>
        <dbReference type="EMBL" id="AAA91172.1"/>
    </source>
</evidence>
<dbReference type="PIR" id="T08019">
    <property type="entry name" value="T08019"/>
</dbReference>
<sequence length="50" mass="5939">MPEASKDVPKREAEGHTHFTVRSQTTQTILLYGYFSKDDNNFFKENRQKF</sequence>
<reference evidence="2" key="1">
    <citation type="journal article" date="1996" name="Plant Physiol.">
        <title>Nucleotide Sequences of the Chloroplast trnS-GCU and ycf12 Genes (Accession No. U40346) of Chlamydomonas reinhardtii (PGR95-117).</title>
        <authorList>
            <person name="Khrebtukova I."/>
            <person name="Spreitzer R.J."/>
        </authorList>
    </citation>
    <scope>NUCLEOTIDE SEQUENCE</scope>
    <source>
        <strain evidence="2">2137 mt+</strain>
    </source>
</reference>
<proteinExistence type="predicted"/>
<organism evidence="2">
    <name type="scientific">Chlamydomonas reinhardtii</name>
    <name type="common">Chlamydomonas smithii</name>
    <dbReference type="NCBI Taxonomy" id="3055"/>
    <lineage>
        <taxon>Eukaryota</taxon>
        <taxon>Viridiplantae</taxon>
        <taxon>Chlorophyta</taxon>
        <taxon>core chlorophytes</taxon>
        <taxon>Chlorophyceae</taxon>
        <taxon>CS clade</taxon>
        <taxon>Chlamydomonadales</taxon>
        <taxon>Chlamydomonadaceae</taxon>
        <taxon>Chlamydomonas</taxon>
    </lineage>
</organism>
<accession>Q32060</accession>
<feature type="region of interest" description="Disordered" evidence="1">
    <location>
        <begin position="1"/>
        <end position="20"/>
    </location>
</feature>
<evidence type="ECO:0000256" key="1">
    <source>
        <dbReference type="SAM" id="MobiDB-lite"/>
    </source>
</evidence>
<geneLocation type="chloroplast" evidence="2"/>